<dbReference type="InterPro" id="IPR029071">
    <property type="entry name" value="Ubiquitin-like_domsf"/>
</dbReference>
<sequence length="559" mass="62363">MPYLKNFVVEEYYSIDWHTFVVVGTLEISDSDFNSDLPPPIRLQDLQSMSLVDKSTSEIPTTAIKNMIPNQIQNLSTLDDEGESDIEMEDDDDFDEDASQAIQSKDDTNNAPLKIPILDSSAPIKIKSNHIPNLIVNKKTDDYWLCPVCNEKVSVAEVDEHIRIETLDPKRKEQLESYKRKIHDSNLVSSTTDIAKYLKKISSNRSDIFGDLLTSNSHISNDDDEAKDKRTPIMWDGYSASAEETARRAALGVSTEDQIAAIHRRKGLISDPNIEKIGPQLSYNNQQIQPLINSSITPFQPPLNNPNTFINPMTYSQGNFYQNNLQYQYLSNNQQNAIDTNNSEIHSSSTIAYPNNSSNLNSQLNNDSTSYPNNFSDQITVTPNLKREFLDTQPDNTDPLNNASDTLKKSKIDKSDSAVYNSLNIPLTQNDSIFDSSSGLVLEKYWLNAYPSEFNLSIDLSGLPTDLLSSDINPEIHLELKVSPSMLISTLKSQISDITGLATGKQKLSVVKMYSFDPPPDLSSNSVGSVLKNTASISFYNLAEGCSLALTFRERGGRK</sequence>
<dbReference type="AlphaFoldDB" id="A0A1R1X3Z0"/>
<dbReference type="InterPro" id="IPR000626">
    <property type="entry name" value="Ubiquitin-like_dom"/>
</dbReference>
<accession>A0A1R1X3Z0</accession>
<name>A0A1R1X3Z0_9FUNG</name>
<dbReference type="GO" id="GO:0071004">
    <property type="term" value="C:U2-type prespliceosome"/>
    <property type="evidence" value="ECO:0007669"/>
    <property type="project" value="TreeGrafter"/>
</dbReference>
<comment type="caution">
    <text evidence="3">The sequence shown here is derived from an EMBL/GenBank/DDBJ whole genome shotgun (WGS) entry which is preliminary data.</text>
</comment>
<dbReference type="GO" id="GO:0005686">
    <property type="term" value="C:U2 snRNP"/>
    <property type="evidence" value="ECO:0007669"/>
    <property type="project" value="TreeGrafter"/>
</dbReference>
<feature type="domain" description="Ubiquitin-like" evidence="2">
    <location>
        <begin position="478"/>
        <end position="557"/>
    </location>
</feature>
<dbReference type="Pfam" id="PF12230">
    <property type="entry name" value="PRP21_like_P"/>
    <property type="match status" value="1"/>
</dbReference>
<keyword evidence="1" id="KW-0507">mRNA processing</keyword>
<dbReference type="GO" id="GO:0045292">
    <property type="term" value="P:mRNA cis splicing, via spliceosome"/>
    <property type="evidence" value="ECO:0007669"/>
    <property type="project" value="InterPro"/>
</dbReference>
<evidence type="ECO:0000313" key="3">
    <source>
        <dbReference type="EMBL" id="OMJ09355.1"/>
    </source>
</evidence>
<evidence type="ECO:0000256" key="1">
    <source>
        <dbReference type="ARBA" id="ARBA00022664"/>
    </source>
</evidence>
<organism evidence="3 4">
    <name type="scientific">Smittium culicis</name>
    <dbReference type="NCBI Taxonomy" id="133412"/>
    <lineage>
        <taxon>Eukaryota</taxon>
        <taxon>Fungi</taxon>
        <taxon>Fungi incertae sedis</taxon>
        <taxon>Zoopagomycota</taxon>
        <taxon>Kickxellomycotina</taxon>
        <taxon>Harpellomycetes</taxon>
        <taxon>Harpellales</taxon>
        <taxon>Legeriomycetaceae</taxon>
        <taxon>Smittium</taxon>
    </lineage>
</organism>
<evidence type="ECO:0000313" key="4">
    <source>
        <dbReference type="Proteomes" id="UP000187429"/>
    </source>
</evidence>
<dbReference type="OrthoDB" id="447637at2759"/>
<dbReference type="Gene3D" id="3.10.20.90">
    <property type="entry name" value="Phosphatidylinositol 3-kinase Catalytic Subunit, Chain A, domain 1"/>
    <property type="match status" value="1"/>
</dbReference>
<protein>
    <submittedName>
        <fullName evidence="3">Splicing factor 3A subunit 1</fullName>
    </submittedName>
</protein>
<evidence type="ECO:0000259" key="2">
    <source>
        <dbReference type="PROSITE" id="PS50053"/>
    </source>
</evidence>
<dbReference type="EMBL" id="LSSM01007087">
    <property type="protein sequence ID" value="OMJ09355.1"/>
    <property type="molecule type" value="Genomic_DNA"/>
</dbReference>
<reference evidence="4" key="1">
    <citation type="submission" date="2017-01" db="EMBL/GenBank/DDBJ databases">
        <authorList>
            <person name="Wang Y."/>
            <person name="White M."/>
            <person name="Kvist S."/>
            <person name="Moncalvo J.-M."/>
        </authorList>
    </citation>
    <scope>NUCLEOTIDE SEQUENCE [LARGE SCALE GENOMIC DNA]</scope>
    <source>
        <strain evidence="4">ID-206-W2</strain>
    </source>
</reference>
<dbReference type="InterPro" id="IPR022030">
    <property type="entry name" value="SF3A1_dom"/>
</dbReference>
<keyword evidence="4" id="KW-1185">Reference proteome</keyword>
<dbReference type="GO" id="GO:0000381">
    <property type="term" value="P:regulation of alternative mRNA splicing, via spliceosome"/>
    <property type="evidence" value="ECO:0007669"/>
    <property type="project" value="TreeGrafter"/>
</dbReference>
<proteinExistence type="predicted"/>
<dbReference type="SUPFAM" id="SSF54236">
    <property type="entry name" value="Ubiquitin-like"/>
    <property type="match status" value="1"/>
</dbReference>
<dbReference type="PANTHER" id="PTHR15316:SF1">
    <property type="entry name" value="SPLICING FACTOR 3A SUBUNIT 1"/>
    <property type="match status" value="1"/>
</dbReference>
<dbReference type="GO" id="GO:0071013">
    <property type="term" value="C:catalytic step 2 spliceosome"/>
    <property type="evidence" value="ECO:0007669"/>
    <property type="project" value="TreeGrafter"/>
</dbReference>
<dbReference type="Proteomes" id="UP000187429">
    <property type="component" value="Unassembled WGS sequence"/>
</dbReference>
<dbReference type="PROSITE" id="PS50053">
    <property type="entry name" value="UBIQUITIN_2"/>
    <property type="match status" value="1"/>
</dbReference>
<gene>
    <name evidence="3" type="ORF">AYI69_g10706</name>
</gene>
<dbReference type="GO" id="GO:0003723">
    <property type="term" value="F:RNA binding"/>
    <property type="evidence" value="ECO:0007669"/>
    <property type="project" value="InterPro"/>
</dbReference>
<dbReference type="InterPro" id="IPR045146">
    <property type="entry name" value="SF3A1"/>
</dbReference>
<dbReference type="PANTHER" id="PTHR15316">
    <property type="entry name" value="SPLICEOSOME ASSOCIATED PROTEIN 114/SWAP SPLICING FACTOR-RELATED"/>
    <property type="match status" value="1"/>
</dbReference>